<dbReference type="GO" id="GO:0051130">
    <property type="term" value="P:positive regulation of cellular component organization"/>
    <property type="evidence" value="ECO:0007669"/>
    <property type="project" value="UniProtKB-ARBA"/>
</dbReference>
<dbReference type="GO" id="GO:0005938">
    <property type="term" value="C:cell cortex"/>
    <property type="evidence" value="ECO:0007669"/>
    <property type="project" value="UniProtKB-ARBA"/>
</dbReference>
<name>A0A8K0PJA5_9PEZI</name>
<dbReference type="CDD" id="cd06890">
    <property type="entry name" value="PX_Bem1p"/>
    <property type="match status" value="1"/>
</dbReference>
<keyword evidence="1 3" id="KW-0728">SH3 domain</keyword>
<dbReference type="InterPro" id="IPR001452">
    <property type="entry name" value="SH3_domain"/>
</dbReference>
<dbReference type="SUPFAM" id="SSF50044">
    <property type="entry name" value="SH3-domain"/>
    <property type="match status" value="2"/>
</dbReference>
<dbReference type="GO" id="GO:1902494">
    <property type="term" value="C:catalytic complex"/>
    <property type="evidence" value="ECO:0007669"/>
    <property type="project" value="UniProtKB-ARBA"/>
</dbReference>
<dbReference type="CDD" id="cd11879">
    <property type="entry name" value="SH3_Bem1p_2"/>
    <property type="match status" value="1"/>
</dbReference>
<dbReference type="PROSITE" id="PS50195">
    <property type="entry name" value="PX"/>
    <property type="match status" value="1"/>
</dbReference>
<evidence type="ECO:0008006" key="9">
    <source>
        <dbReference type="Google" id="ProtNLM"/>
    </source>
</evidence>
<protein>
    <recommendedName>
        <fullName evidence="9">Protein scd2/ral3</fullName>
    </recommendedName>
</protein>
<proteinExistence type="predicted"/>
<evidence type="ECO:0000259" key="5">
    <source>
        <dbReference type="PROSITE" id="PS50002"/>
    </source>
</evidence>
<feature type="region of interest" description="Disordered" evidence="4">
    <location>
        <begin position="273"/>
        <end position="292"/>
    </location>
</feature>
<dbReference type="Pfam" id="PF00787">
    <property type="entry name" value="PX"/>
    <property type="match status" value="1"/>
</dbReference>
<feature type="domain" description="SH3" evidence="5">
    <location>
        <begin position="35"/>
        <end position="99"/>
    </location>
</feature>
<dbReference type="InterPro" id="IPR001683">
    <property type="entry name" value="PX_dom"/>
</dbReference>
<accession>A0A8K0PJA5</accession>
<dbReference type="InterPro" id="IPR035548">
    <property type="entry name" value="Bem1/Scd2_SH3_1"/>
</dbReference>
<dbReference type="InterPro" id="IPR051228">
    <property type="entry name" value="NADPH_Oxidase/PX-Domain"/>
</dbReference>
<feature type="compositionally biased region" description="Polar residues" evidence="4">
    <location>
        <begin position="427"/>
        <end position="475"/>
    </location>
</feature>
<dbReference type="GO" id="GO:0030674">
    <property type="term" value="F:protein-macromolecule adaptor activity"/>
    <property type="evidence" value="ECO:0007669"/>
    <property type="project" value="TreeGrafter"/>
</dbReference>
<dbReference type="CDD" id="cd11878">
    <property type="entry name" value="SH3_Bem1p_1"/>
    <property type="match status" value="1"/>
</dbReference>
<dbReference type="AlphaFoldDB" id="A0A8K0PJA5"/>
<feature type="region of interest" description="Disordered" evidence="4">
    <location>
        <begin position="426"/>
        <end position="524"/>
    </location>
</feature>
<dbReference type="Gene3D" id="3.30.1520.10">
    <property type="entry name" value="Phox-like domain"/>
    <property type="match status" value="1"/>
</dbReference>
<evidence type="ECO:0000259" key="6">
    <source>
        <dbReference type="PROSITE" id="PS50195"/>
    </source>
</evidence>
<feature type="region of interest" description="Disordered" evidence="4">
    <location>
        <begin position="99"/>
        <end position="132"/>
    </location>
</feature>
<organism evidence="7 8">
    <name type="scientific">Elsinoe batatas</name>
    <dbReference type="NCBI Taxonomy" id="2601811"/>
    <lineage>
        <taxon>Eukaryota</taxon>
        <taxon>Fungi</taxon>
        <taxon>Dikarya</taxon>
        <taxon>Ascomycota</taxon>
        <taxon>Pezizomycotina</taxon>
        <taxon>Dothideomycetes</taxon>
        <taxon>Dothideomycetidae</taxon>
        <taxon>Myriangiales</taxon>
        <taxon>Elsinoaceae</taxon>
        <taxon>Elsinoe</taxon>
    </lineage>
</organism>
<dbReference type="InterPro" id="IPR035549">
    <property type="entry name" value="Bem1/Scd2_SH3_2"/>
</dbReference>
<dbReference type="SMART" id="SM00312">
    <property type="entry name" value="PX"/>
    <property type="match status" value="1"/>
</dbReference>
<dbReference type="Gene3D" id="2.30.30.40">
    <property type="entry name" value="SH3 Domains"/>
    <property type="match status" value="2"/>
</dbReference>
<evidence type="ECO:0000313" key="7">
    <source>
        <dbReference type="EMBL" id="KAG8631981.1"/>
    </source>
</evidence>
<sequence length="625" mass="69175">MFKSRKNKHSTDIKNDAIKPNHIHIPQKDAIAIVPPKKVIKALYDYNAPTDPPHYLSFSQGDFLHVVARENDEDWYEACNPLQGTRGLVPVKYFDTVGKTTRDSRGSTHSAPHDSGYAESTGKSATPIGPQGHRISKSLGKLGGAMVYGIVAYDFHAERADELEAKEGEAIIVIAQSNPEWFVAKPITRLGGPGLIPVSFIEIKDMTTGKTVTDPSEAIAKAGIPKVEEWKKMAADYKNTSIPLGAFGGPTGPAPTPGMSAAQQGMNRMSLGNQSNGHARSPSAYQQSMAPPQSASTIAPVRALVPRFIYNDEKFHFIIECSMSNGSHWDLSRIYEDFYELQINLIKAFPDEAGQTGQPRTLPYMPGPVQFVTDKISEGRRENLDEYLQHLLRLGPHITRSTLVCNFFQPRSVGDYEVDPNAVDSAVNHTPIQPQGTPAMQQNHRFSQASQRSGQQQYSPHQNYQNAQHQRQLSSAAGPRGPPGHYRNPSEFSQISASQPPPMQRQTTTASTTSSNNAPAPAASGPALKVKVWFDRETCVVVRMPPKGAFQFPDLYRKIIERRKLEFNPKKDSGQEDNGDEPLLEIEYRDERDGEYYKLADDEELATALDTNEKLTLVVREVAQQ</sequence>
<evidence type="ECO:0000256" key="2">
    <source>
        <dbReference type="ARBA" id="ARBA00022737"/>
    </source>
</evidence>
<keyword evidence="8" id="KW-1185">Reference proteome</keyword>
<dbReference type="SUPFAM" id="SSF54277">
    <property type="entry name" value="CAD &amp; PB1 domains"/>
    <property type="match status" value="1"/>
</dbReference>
<comment type="caution">
    <text evidence="7">The sequence shown here is derived from an EMBL/GenBank/DDBJ whole genome shotgun (WGS) entry which is preliminary data.</text>
</comment>
<feature type="compositionally biased region" description="Low complexity" evidence="4">
    <location>
        <begin position="507"/>
        <end position="524"/>
    </location>
</feature>
<dbReference type="PANTHER" id="PTHR15706">
    <property type="entry name" value="SH3 MULTIPLE DOMAIN"/>
    <property type="match status" value="1"/>
</dbReference>
<dbReference type="InterPro" id="IPR036871">
    <property type="entry name" value="PX_dom_sf"/>
</dbReference>
<dbReference type="Proteomes" id="UP000809789">
    <property type="component" value="Unassembled WGS sequence"/>
</dbReference>
<dbReference type="SUPFAM" id="SSF64268">
    <property type="entry name" value="PX domain"/>
    <property type="match status" value="1"/>
</dbReference>
<keyword evidence="2" id="KW-0677">Repeat</keyword>
<reference evidence="7" key="1">
    <citation type="submission" date="2021-07" db="EMBL/GenBank/DDBJ databases">
        <title>Elsinoe batatas strain:CRI-CJ2 Genome sequencing and assembly.</title>
        <authorList>
            <person name="Huang L."/>
        </authorList>
    </citation>
    <scope>NUCLEOTIDE SEQUENCE</scope>
    <source>
        <strain evidence="7">CRI-CJ2</strain>
    </source>
</reference>
<evidence type="ECO:0000313" key="8">
    <source>
        <dbReference type="Proteomes" id="UP000809789"/>
    </source>
</evidence>
<dbReference type="GO" id="GO:0000747">
    <property type="term" value="P:conjugation with cellular fusion"/>
    <property type="evidence" value="ECO:0007669"/>
    <property type="project" value="TreeGrafter"/>
</dbReference>
<dbReference type="EMBL" id="JAESVG020000001">
    <property type="protein sequence ID" value="KAG8631981.1"/>
    <property type="molecule type" value="Genomic_DNA"/>
</dbReference>
<gene>
    <name evidence="7" type="ORF">KVT40_001121</name>
</gene>
<feature type="domain" description="PX" evidence="6">
    <location>
        <begin position="295"/>
        <end position="415"/>
    </location>
</feature>
<feature type="domain" description="SH3" evidence="5">
    <location>
        <begin position="144"/>
        <end position="206"/>
    </location>
</feature>
<dbReference type="InterPro" id="IPR036028">
    <property type="entry name" value="SH3-like_dom_sf"/>
</dbReference>
<dbReference type="GO" id="GO:0035091">
    <property type="term" value="F:phosphatidylinositol binding"/>
    <property type="evidence" value="ECO:0007669"/>
    <property type="project" value="InterPro"/>
</dbReference>
<dbReference type="PROSITE" id="PS50002">
    <property type="entry name" value="SH3"/>
    <property type="match status" value="2"/>
</dbReference>
<evidence type="ECO:0000256" key="1">
    <source>
        <dbReference type="ARBA" id="ARBA00022443"/>
    </source>
</evidence>
<dbReference type="OrthoDB" id="548867at2759"/>
<dbReference type="GO" id="GO:0043332">
    <property type="term" value="C:mating projection tip"/>
    <property type="evidence" value="ECO:0007669"/>
    <property type="project" value="TreeGrafter"/>
</dbReference>
<dbReference type="Gene3D" id="3.10.20.90">
    <property type="entry name" value="Phosphatidylinositol 3-kinase Catalytic Subunit, Chain A, domain 1"/>
    <property type="match status" value="1"/>
</dbReference>
<evidence type="ECO:0000256" key="3">
    <source>
        <dbReference type="PROSITE-ProRule" id="PRU00192"/>
    </source>
</evidence>
<evidence type="ECO:0000256" key="4">
    <source>
        <dbReference type="SAM" id="MobiDB-lite"/>
    </source>
</evidence>
<dbReference type="InterPro" id="IPR035550">
    <property type="entry name" value="Bem1/Scd2_PX"/>
</dbReference>
<dbReference type="Pfam" id="PF00018">
    <property type="entry name" value="SH3_1"/>
    <property type="match status" value="2"/>
</dbReference>
<dbReference type="PANTHER" id="PTHR15706:SF2">
    <property type="entry name" value="SH3 AND PX DOMAIN-CONTAINING PROTEIN 2A"/>
    <property type="match status" value="1"/>
</dbReference>
<dbReference type="FunFam" id="2.30.30.40:FF:000093">
    <property type="entry name" value="Protein kinase activator Bem1"/>
    <property type="match status" value="1"/>
</dbReference>
<dbReference type="SMART" id="SM00326">
    <property type="entry name" value="SH3"/>
    <property type="match status" value="2"/>
</dbReference>